<feature type="non-terminal residue" evidence="2">
    <location>
        <position position="69"/>
    </location>
</feature>
<reference evidence="2 3" key="1">
    <citation type="journal article" date="2018" name="Front. Plant Sci.">
        <title>Red Clover (Trifolium pratense) and Zigzag Clover (T. medium) - A Picture of Genomic Similarities and Differences.</title>
        <authorList>
            <person name="Dluhosova J."/>
            <person name="Istvanek J."/>
            <person name="Nedelnik J."/>
            <person name="Repkova J."/>
        </authorList>
    </citation>
    <scope>NUCLEOTIDE SEQUENCE [LARGE SCALE GENOMIC DNA]</scope>
    <source>
        <strain evidence="3">cv. 10/8</strain>
        <tissue evidence="2">Leaf</tissue>
    </source>
</reference>
<protein>
    <recommendedName>
        <fullName evidence="4">Secreted protein</fullName>
    </recommendedName>
</protein>
<sequence length="69" mass="7526">MEFVTRVPAALFTRLLFAASLVMNGKIPTLPSKVTFPSASNIERVMAAKNITFPIKFLLLQVRCGPSSS</sequence>
<feature type="chain" id="PRO_5017207279" description="Secreted protein" evidence="1">
    <location>
        <begin position="19"/>
        <end position="69"/>
    </location>
</feature>
<dbReference type="AlphaFoldDB" id="A0A392TTK5"/>
<dbReference type="EMBL" id="LXQA010658294">
    <property type="protein sequence ID" value="MCI64541.1"/>
    <property type="molecule type" value="Genomic_DNA"/>
</dbReference>
<evidence type="ECO:0000313" key="3">
    <source>
        <dbReference type="Proteomes" id="UP000265520"/>
    </source>
</evidence>
<keyword evidence="1" id="KW-0732">Signal</keyword>
<keyword evidence="3" id="KW-1185">Reference proteome</keyword>
<evidence type="ECO:0000313" key="2">
    <source>
        <dbReference type="EMBL" id="MCI64541.1"/>
    </source>
</evidence>
<evidence type="ECO:0000256" key="1">
    <source>
        <dbReference type="SAM" id="SignalP"/>
    </source>
</evidence>
<proteinExistence type="predicted"/>
<organism evidence="2 3">
    <name type="scientific">Trifolium medium</name>
    <dbReference type="NCBI Taxonomy" id="97028"/>
    <lineage>
        <taxon>Eukaryota</taxon>
        <taxon>Viridiplantae</taxon>
        <taxon>Streptophyta</taxon>
        <taxon>Embryophyta</taxon>
        <taxon>Tracheophyta</taxon>
        <taxon>Spermatophyta</taxon>
        <taxon>Magnoliopsida</taxon>
        <taxon>eudicotyledons</taxon>
        <taxon>Gunneridae</taxon>
        <taxon>Pentapetalae</taxon>
        <taxon>rosids</taxon>
        <taxon>fabids</taxon>
        <taxon>Fabales</taxon>
        <taxon>Fabaceae</taxon>
        <taxon>Papilionoideae</taxon>
        <taxon>50 kb inversion clade</taxon>
        <taxon>NPAAA clade</taxon>
        <taxon>Hologalegina</taxon>
        <taxon>IRL clade</taxon>
        <taxon>Trifolieae</taxon>
        <taxon>Trifolium</taxon>
    </lineage>
</organism>
<name>A0A392TTK5_9FABA</name>
<feature type="signal peptide" evidence="1">
    <location>
        <begin position="1"/>
        <end position="18"/>
    </location>
</feature>
<evidence type="ECO:0008006" key="4">
    <source>
        <dbReference type="Google" id="ProtNLM"/>
    </source>
</evidence>
<accession>A0A392TTK5</accession>
<comment type="caution">
    <text evidence="2">The sequence shown here is derived from an EMBL/GenBank/DDBJ whole genome shotgun (WGS) entry which is preliminary data.</text>
</comment>
<dbReference type="Proteomes" id="UP000265520">
    <property type="component" value="Unassembled WGS sequence"/>
</dbReference>